<dbReference type="OrthoDB" id="6089938at2759"/>
<dbReference type="AlphaFoldDB" id="A0A8B6F7G0"/>
<gene>
    <name evidence="1" type="ORF">MGAL_10B054203</name>
</gene>
<name>A0A8B6F7G0_MYTGA</name>
<evidence type="ECO:0000313" key="1">
    <source>
        <dbReference type="EMBL" id="VDI44655.1"/>
    </source>
</evidence>
<reference evidence="1" key="1">
    <citation type="submission" date="2018-11" db="EMBL/GenBank/DDBJ databases">
        <authorList>
            <person name="Alioto T."/>
            <person name="Alioto T."/>
        </authorList>
    </citation>
    <scope>NUCLEOTIDE SEQUENCE</scope>
</reference>
<keyword evidence="2" id="KW-1185">Reference proteome</keyword>
<dbReference type="Proteomes" id="UP000596742">
    <property type="component" value="Unassembled WGS sequence"/>
</dbReference>
<accession>A0A8B6F7G0</accession>
<sequence length="198" mass="22872">MCIVKKHKKHITSDINESVKQLQVEVKQKIDLKIKNLKQHQEHIEHVKGKFKTDIKEAVRVITEVGNQIKQWIDKKVQALVTLLEEKETANLKALQPIITGFQNDFEQFRYCQTAFTESPKFADVTKLLTKLKHIKSEVDGTCENQSPVMPTIKYIKRNVSEREIINLFGDVSFKEQSSKTMTYTNAQNVGTVVDNRM</sequence>
<proteinExistence type="predicted"/>
<evidence type="ECO:0000313" key="2">
    <source>
        <dbReference type="Proteomes" id="UP000596742"/>
    </source>
</evidence>
<dbReference type="EMBL" id="UYJE01006284">
    <property type="protein sequence ID" value="VDI44655.1"/>
    <property type="molecule type" value="Genomic_DNA"/>
</dbReference>
<organism evidence="1 2">
    <name type="scientific">Mytilus galloprovincialis</name>
    <name type="common">Mediterranean mussel</name>
    <dbReference type="NCBI Taxonomy" id="29158"/>
    <lineage>
        <taxon>Eukaryota</taxon>
        <taxon>Metazoa</taxon>
        <taxon>Spiralia</taxon>
        <taxon>Lophotrochozoa</taxon>
        <taxon>Mollusca</taxon>
        <taxon>Bivalvia</taxon>
        <taxon>Autobranchia</taxon>
        <taxon>Pteriomorphia</taxon>
        <taxon>Mytilida</taxon>
        <taxon>Mytiloidea</taxon>
        <taxon>Mytilidae</taxon>
        <taxon>Mytilinae</taxon>
        <taxon>Mytilus</taxon>
    </lineage>
</organism>
<comment type="caution">
    <text evidence="1">The sequence shown here is derived from an EMBL/GenBank/DDBJ whole genome shotgun (WGS) entry which is preliminary data.</text>
</comment>
<protein>
    <submittedName>
        <fullName evidence="1">Uncharacterized protein</fullName>
    </submittedName>
</protein>